<evidence type="ECO:0000256" key="1">
    <source>
        <dbReference type="SAM" id="MobiDB-lite"/>
    </source>
</evidence>
<feature type="region of interest" description="Disordered" evidence="1">
    <location>
        <begin position="1"/>
        <end position="21"/>
    </location>
</feature>
<protein>
    <recommendedName>
        <fullName evidence="3">Gag-pol polyprotein</fullName>
    </recommendedName>
</protein>
<dbReference type="EMBL" id="RXGB01009771">
    <property type="protein sequence ID" value="TMW84182.1"/>
    <property type="molecule type" value="Genomic_DNA"/>
</dbReference>
<accession>A0A6N2ANX9</accession>
<name>A0A6N2ANX9_SOLCI</name>
<sequence>MNTMRSTAIKEEGGVDNERIHPRVDQVPIVGLEEENEEVPLQEHQVPPKPQVSLMPRATFVERDMTNEELRDTLMNLTQLMTAKHHVVNNHFGSQANEGVGPQPNATTPAPRIRDFMRMNPLAFHGTKVDENPQGFID</sequence>
<evidence type="ECO:0008006" key="3">
    <source>
        <dbReference type="Google" id="ProtNLM"/>
    </source>
</evidence>
<dbReference type="AlphaFoldDB" id="A0A6N2ANX9"/>
<reference evidence="2" key="1">
    <citation type="submission" date="2019-05" db="EMBL/GenBank/DDBJ databases">
        <title>The de novo reference genome and transcriptome assemblies of the wild tomato species Solanum chilense.</title>
        <authorList>
            <person name="Stam R."/>
            <person name="Nosenko T."/>
            <person name="Hoerger A.C."/>
            <person name="Stephan W."/>
            <person name="Seidel M.A."/>
            <person name="Kuhn J.M.M."/>
            <person name="Haberer G."/>
            <person name="Tellier A."/>
        </authorList>
    </citation>
    <scope>NUCLEOTIDE SEQUENCE</scope>
    <source>
        <tissue evidence="2">Mature leaves</tissue>
    </source>
</reference>
<feature type="compositionally biased region" description="Basic and acidic residues" evidence="1">
    <location>
        <begin position="8"/>
        <end position="21"/>
    </location>
</feature>
<evidence type="ECO:0000313" key="2">
    <source>
        <dbReference type="EMBL" id="TMW84182.1"/>
    </source>
</evidence>
<proteinExistence type="predicted"/>
<gene>
    <name evidence="2" type="ORF">EJD97_025668</name>
</gene>
<organism evidence="2">
    <name type="scientific">Solanum chilense</name>
    <name type="common">Tomato</name>
    <name type="synonym">Lycopersicon chilense</name>
    <dbReference type="NCBI Taxonomy" id="4083"/>
    <lineage>
        <taxon>Eukaryota</taxon>
        <taxon>Viridiplantae</taxon>
        <taxon>Streptophyta</taxon>
        <taxon>Embryophyta</taxon>
        <taxon>Tracheophyta</taxon>
        <taxon>Spermatophyta</taxon>
        <taxon>Magnoliopsida</taxon>
        <taxon>eudicotyledons</taxon>
        <taxon>Gunneridae</taxon>
        <taxon>Pentapetalae</taxon>
        <taxon>asterids</taxon>
        <taxon>lamiids</taxon>
        <taxon>Solanales</taxon>
        <taxon>Solanaceae</taxon>
        <taxon>Solanoideae</taxon>
        <taxon>Solaneae</taxon>
        <taxon>Solanum</taxon>
        <taxon>Solanum subgen. Lycopersicon</taxon>
    </lineage>
</organism>
<comment type="caution">
    <text evidence="2">The sequence shown here is derived from an EMBL/GenBank/DDBJ whole genome shotgun (WGS) entry which is preliminary data.</text>
</comment>